<keyword evidence="3" id="KW-1185">Reference proteome</keyword>
<organism evidence="2 3">
    <name type="scientific">Elysia crispata</name>
    <name type="common">lettuce slug</name>
    <dbReference type="NCBI Taxonomy" id="231223"/>
    <lineage>
        <taxon>Eukaryota</taxon>
        <taxon>Metazoa</taxon>
        <taxon>Spiralia</taxon>
        <taxon>Lophotrochozoa</taxon>
        <taxon>Mollusca</taxon>
        <taxon>Gastropoda</taxon>
        <taxon>Heterobranchia</taxon>
        <taxon>Euthyneura</taxon>
        <taxon>Panpulmonata</taxon>
        <taxon>Sacoglossa</taxon>
        <taxon>Placobranchoidea</taxon>
        <taxon>Plakobranchidae</taxon>
        <taxon>Elysia</taxon>
    </lineage>
</organism>
<gene>
    <name evidence="2" type="ORF">RRG08_015609</name>
</gene>
<evidence type="ECO:0000313" key="3">
    <source>
        <dbReference type="Proteomes" id="UP001283361"/>
    </source>
</evidence>
<evidence type="ECO:0000313" key="2">
    <source>
        <dbReference type="EMBL" id="KAK3745882.1"/>
    </source>
</evidence>
<sequence>MSFLFEPVSAAIQTLKHIKSASDKGPDPERFIVRLPANPGKWAMNMAFKRQHNLWKWTKYRQAKLPRKLKLKTLKIVKHGEKSDFPEQITSEFDEASSYMRVTAPADSSGLALPSGQSRPSQDSLAKDATTAQLTATVSPSSTSAGAVDADKDGS</sequence>
<proteinExistence type="predicted"/>
<feature type="region of interest" description="Disordered" evidence="1">
    <location>
        <begin position="104"/>
        <end position="155"/>
    </location>
</feature>
<protein>
    <submittedName>
        <fullName evidence="2">Uncharacterized protein</fullName>
    </submittedName>
</protein>
<accession>A0AAE1CYP9</accession>
<feature type="compositionally biased region" description="Polar residues" evidence="1">
    <location>
        <begin position="115"/>
        <end position="145"/>
    </location>
</feature>
<dbReference type="AlphaFoldDB" id="A0AAE1CYP9"/>
<dbReference type="EMBL" id="JAWDGP010006188">
    <property type="protein sequence ID" value="KAK3745882.1"/>
    <property type="molecule type" value="Genomic_DNA"/>
</dbReference>
<evidence type="ECO:0000256" key="1">
    <source>
        <dbReference type="SAM" id="MobiDB-lite"/>
    </source>
</evidence>
<comment type="caution">
    <text evidence="2">The sequence shown here is derived from an EMBL/GenBank/DDBJ whole genome shotgun (WGS) entry which is preliminary data.</text>
</comment>
<dbReference type="Proteomes" id="UP001283361">
    <property type="component" value="Unassembled WGS sequence"/>
</dbReference>
<name>A0AAE1CYP9_9GAST</name>
<reference evidence="2" key="1">
    <citation type="journal article" date="2023" name="G3 (Bethesda)">
        <title>A reference genome for the long-term kleptoplast-retaining sea slug Elysia crispata morphotype clarki.</title>
        <authorList>
            <person name="Eastman K.E."/>
            <person name="Pendleton A.L."/>
            <person name="Shaikh M.A."/>
            <person name="Suttiyut T."/>
            <person name="Ogas R."/>
            <person name="Tomko P."/>
            <person name="Gavelis G."/>
            <person name="Widhalm J.R."/>
            <person name="Wisecaver J.H."/>
        </authorList>
    </citation>
    <scope>NUCLEOTIDE SEQUENCE</scope>
    <source>
        <strain evidence="2">ECLA1</strain>
    </source>
</reference>